<dbReference type="AlphaFoldDB" id="A0AA86NAH8"/>
<keyword evidence="3" id="KW-1185">Reference proteome</keyword>
<evidence type="ECO:0000313" key="3">
    <source>
        <dbReference type="Proteomes" id="UP001642409"/>
    </source>
</evidence>
<dbReference type="EMBL" id="CATOUU010000078">
    <property type="protein sequence ID" value="CAI9915830.1"/>
    <property type="molecule type" value="Genomic_DNA"/>
</dbReference>
<accession>A0AA86NAH8</accession>
<reference evidence="2 3" key="2">
    <citation type="submission" date="2024-07" db="EMBL/GenBank/DDBJ databases">
        <authorList>
            <person name="Akdeniz Z."/>
        </authorList>
    </citation>
    <scope>NUCLEOTIDE SEQUENCE [LARGE SCALE GENOMIC DNA]</scope>
</reference>
<name>A0AA86NAH8_9EUKA</name>
<dbReference type="Proteomes" id="UP001642409">
    <property type="component" value="Unassembled WGS sequence"/>
</dbReference>
<protein>
    <submittedName>
        <fullName evidence="1">Uncharacterized protein</fullName>
    </submittedName>
</protein>
<dbReference type="SUPFAM" id="SSF58113">
    <property type="entry name" value="Apolipoprotein A-I"/>
    <property type="match status" value="1"/>
</dbReference>
<dbReference type="EMBL" id="CAXDID020000570">
    <property type="protein sequence ID" value="CAL6103732.1"/>
    <property type="molecule type" value="Genomic_DNA"/>
</dbReference>
<proteinExistence type="predicted"/>
<dbReference type="Gene3D" id="1.20.120.20">
    <property type="entry name" value="Apolipoprotein"/>
    <property type="match status" value="1"/>
</dbReference>
<gene>
    <name evidence="1" type="ORF">HINF_LOCUS3475</name>
    <name evidence="2" type="ORF">HINF_LOCUS72284</name>
</gene>
<reference evidence="1" key="1">
    <citation type="submission" date="2023-06" db="EMBL/GenBank/DDBJ databases">
        <authorList>
            <person name="Kurt Z."/>
        </authorList>
    </citation>
    <scope>NUCLEOTIDE SEQUENCE</scope>
</reference>
<organism evidence="1">
    <name type="scientific">Hexamita inflata</name>
    <dbReference type="NCBI Taxonomy" id="28002"/>
    <lineage>
        <taxon>Eukaryota</taxon>
        <taxon>Metamonada</taxon>
        <taxon>Diplomonadida</taxon>
        <taxon>Hexamitidae</taxon>
        <taxon>Hexamitinae</taxon>
        <taxon>Hexamita</taxon>
    </lineage>
</organism>
<sequence length="922" mass="100503">MLSSILIFKQLQTSSQIQCTKVLETDGQQYTYCYKQQSLNQHNIIGKLSSQHNNTNIFINTKYIKQTFVQVCLFSLNQFAVFGFADNSHTINGGLINVSLNVNVSQAALVCMQCQLSVSNSQLVFIASGQLLSAVALQVLLEIEMANTSVQYRFQSLQAAGLISQIGESIFVSLVDVKLNGYNSEQSQYSGFLVSKVSVSILINLANLQLCANEAKAVGAGAAYLLLNGEVLASCPNSCSLGSFYSYGICVSQLLHGEMANGTFVCVDPFEFDGEIAECVCKEGYMINTSYCIPVVISITNLDTAMHELNSQTNLAIGQQKYYLESAITGNASLMDQHIGSNVSSLNATISQIAEELDANLNRNFSALQLEMQASATEIQIMLASNRSMVENQMVSNISQLQYKLNQNITDLSQKLQLEIQDVNQSATQIAGHLADLQMNVNQIVLDQTSNNSNQQNQIVALDIGIQQLQSSQQLLRSDLLYANQSLSTRIQDLQTETAQIDVKVLGLASLTASQYSQQQAQLANLDQYLAHNISVLNSTIQGQLSALGQADSALLSSLSALQTQFSALSSTSALNNTNQQNQINSLQSAVSTQQAQVSQVQSDIQSVNSTLTSKISTLQISIVPFINQIVNIDSQQTMNYNNQQVAVQTLTNLYTNITQYYTQLLTNFNNMVSTTNTQLQTEINARINGDSALQTQLNSILTSVLSNKNQYLSTNSSLNAFVNNQFVLANQTYATKEEMNRYLCLKKPSHSYVVGLCLLVCGSGAVAQGEVCVCSNSSLVYTNGACQLACGSGATAQSGICVCTNPNYSYTGGTCVLLTCGSGATIQSGVCKCSNSSLSYVDGKCQVFYYSLGVCECQYPFILNIVELQCKFDHGEQSISDYCQCNVKVQYETRANSNQDTICNCPDFNMVYQNNYCKYNY</sequence>
<evidence type="ECO:0000313" key="2">
    <source>
        <dbReference type="EMBL" id="CAL6103732.1"/>
    </source>
</evidence>
<comment type="caution">
    <text evidence="1">The sequence shown here is derived from an EMBL/GenBank/DDBJ whole genome shotgun (WGS) entry which is preliminary data.</text>
</comment>
<evidence type="ECO:0000313" key="1">
    <source>
        <dbReference type="EMBL" id="CAI9915830.1"/>
    </source>
</evidence>